<protein>
    <submittedName>
        <fullName evidence="1">Uncharacterized protein</fullName>
    </submittedName>
</protein>
<organism evidence="1 2">
    <name type="scientific">Dryococelus australis</name>
    <dbReference type="NCBI Taxonomy" id="614101"/>
    <lineage>
        <taxon>Eukaryota</taxon>
        <taxon>Metazoa</taxon>
        <taxon>Ecdysozoa</taxon>
        <taxon>Arthropoda</taxon>
        <taxon>Hexapoda</taxon>
        <taxon>Insecta</taxon>
        <taxon>Pterygota</taxon>
        <taxon>Neoptera</taxon>
        <taxon>Polyneoptera</taxon>
        <taxon>Phasmatodea</taxon>
        <taxon>Verophasmatodea</taxon>
        <taxon>Anareolatae</taxon>
        <taxon>Phasmatidae</taxon>
        <taxon>Eurycanthinae</taxon>
        <taxon>Dryococelus</taxon>
    </lineage>
</organism>
<reference evidence="1 2" key="1">
    <citation type="submission" date="2023-02" db="EMBL/GenBank/DDBJ databases">
        <title>LHISI_Scaffold_Assembly.</title>
        <authorList>
            <person name="Stuart O.P."/>
            <person name="Cleave R."/>
            <person name="Magrath M.J.L."/>
            <person name="Mikheyev A.S."/>
        </authorList>
    </citation>
    <scope>NUCLEOTIDE SEQUENCE [LARGE SCALE GENOMIC DNA]</scope>
    <source>
        <strain evidence="1">Daus_M_001</strain>
        <tissue evidence="1">Leg muscle</tissue>
    </source>
</reference>
<sequence>MHVSMWAVLEGGKAIWGKLQGATNYGLSEHAQCPGVVTDLAKFCLNGAEEYPGSRLVAEHHEGCKLSYKALKVTENRQWLNLLTLGIMLLWGEMDLARVTSFMVSMRSVFPSLRFKVKQIVEKSP</sequence>
<proteinExistence type="predicted"/>
<evidence type="ECO:0000313" key="1">
    <source>
        <dbReference type="EMBL" id="KAJ8873924.1"/>
    </source>
</evidence>
<keyword evidence="2" id="KW-1185">Reference proteome</keyword>
<accession>A0ABQ9GPJ3</accession>
<name>A0ABQ9GPJ3_9NEOP</name>
<gene>
    <name evidence="1" type="ORF">PR048_024761</name>
</gene>
<dbReference type="Proteomes" id="UP001159363">
    <property type="component" value="Chromosome 9"/>
</dbReference>
<evidence type="ECO:0000313" key="2">
    <source>
        <dbReference type="Proteomes" id="UP001159363"/>
    </source>
</evidence>
<dbReference type="EMBL" id="JARBHB010000010">
    <property type="protein sequence ID" value="KAJ8873924.1"/>
    <property type="molecule type" value="Genomic_DNA"/>
</dbReference>
<comment type="caution">
    <text evidence="1">The sequence shown here is derived from an EMBL/GenBank/DDBJ whole genome shotgun (WGS) entry which is preliminary data.</text>
</comment>